<dbReference type="InterPro" id="IPR002307">
    <property type="entry name" value="Tyr-tRNA-ligase"/>
</dbReference>
<gene>
    <name evidence="8 10" type="primary">tyrS</name>
    <name evidence="10" type="ORF">MMELEA_02270</name>
</gene>
<dbReference type="Proteomes" id="UP000033750">
    <property type="component" value="Unassembled WGS sequence"/>
</dbReference>
<keyword evidence="8" id="KW-0963">Cytoplasm</keyword>
<feature type="binding site" evidence="8">
    <location>
        <position position="164"/>
    </location>
    <ligand>
        <name>L-tyrosine</name>
        <dbReference type="ChEBI" id="CHEBI:58315"/>
    </ligand>
</feature>
<dbReference type="InterPro" id="IPR024107">
    <property type="entry name" value="Tyr-tRNA-ligase_bac_1"/>
</dbReference>
<dbReference type="Gene3D" id="1.10.240.10">
    <property type="entry name" value="Tyrosyl-Transfer RNA Synthetase"/>
    <property type="match status" value="1"/>
</dbReference>
<feature type="short sequence motif" description="'KMSKS' region" evidence="8">
    <location>
        <begin position="222"/>
        <end position="226"/>
    </location>
</feature>
<comment type="catalytic activity">
    <reaction evidence="7 8">
        <text>tRNA(Tyr) + L-tyrosine + ATP = L-tyrosyl-tRNA(Tyr) + AMP + diphosphate + H(+)</text>
        <dbReference type="Rhea" id="RHEA:10220"/>
        <dbReference type="Rhea" id="RHEA-COMP:9706"/>
        <dbReference type="Rhea" id="RHEA-COMP:9707"/>
        <dbReference type="ChEBI" id="CHEBI:15378"/>
        <dbReference type="ChEBI" id="CHEBI:30616"/>
        <dbReference type="ChEBI" id="CHEBI:33019"/>
        <dbReference type="ChEBI" id="CHEBI:58315"/>
        <dbReference type="ChEBI" id="CHEBI:78442"/>
        <dbReference type="ChEBI" id="CHEBI:78536"/>
        <dbReference type="ChEBI" id="CHEBI:456215"/>
        <dbReference type="EC" id="6.1.1.1"/>
    </reaction>
</comment>
<evidence type="ECO:0000313" key="11">
    <source>
        <dbReference type="Proteomes" id="UP000033750"/>
    </source>
</evidence>
<evidence type="ECO:0000256" key="3">
    <source>
        <dbReference type="ARBA" id="ARBA00022840"/>
    </source>
</evidence>
<sequence length="411" mass="47202">MTLLEELKLRGILKQISNENKFLSLNPYETGVYGGFDPSAKSLHLGNYILIATLKRFMQYGYKTFAVVGGATGMIGDPSFKDSERVLLDNKTVLKNKNNIISQLTFHKLNAIDNYEIYKDMNVLDFLRNAGKLVNISNMLAKESVEKRIQRGLSFTEFTYQLLQGYDFLKLYQTKKICIQVGGSDQWGNIITGIDMIEKVEGVNHKALAITLDLLTDENGNKIGKSSGGGSLWLDKELTSPYQMYQYLFNQSDLTCEKLLKWLTFLKIEEIDSLLKKHFLFPKERLAQKVLSYEIVKDIFGKKYADEAQTISNILFNNDFDLLALKIEELEKIEKYLNVINVDLNSNLINSLIANKIIQSKREAREFINNHSLKIDGENITMDTIFYPKNYQNKYAFFKKGKKQIYLIKAV</sequence>
<dbReference type="InterPro" id="IPR054608">
    <property type="entry name" value="SYY-like_C"/>
</dbReference>
<dbReference type="OrthoDB" id="9804243at2"/>
<comment type="function">
    <text evidence="8">Catalyzes the attachment of tyrosine to tRNA(Tyr) in a two-step reaction: tyrosine is first activated by ATP to form Tyr-AMP and then transferred to the acceptor end of tRNA(Tyr).</text>
</comment>
<dbReference type="PATRIC" id="fig|1264554.4.peg.525"/>
<keyword evidence="1 8" id="KW-0436">Ligase</keyword>
<evidence type="ECO:0000256" key="1">
    <source>
        <dbReference type="ARBA" id="ARBA00022598"/>
    </source>
</evidence>
<dbReference type="Gene3D" id="3.40.50.620">
    <property type="entry name" value="HUPs"/>
    <property type="match status" value="1"/>
</dbReference>
<dbReference type="NCBIfam" id="TIGR00234">
    <property type="entry name" value="tyrS"/>
    <property type="match status" value="1"/>
</dbReference>
<organism evidence="10 11">
    <name type="scientific">Mycoplasmopsis meleagridis ATCC 25294</name>
    <dbReference type="NCBI Taxonomy" id="1264554"/>
    <lineage>
        <taxon>Bacteria</taxon>
        <taxon>Bacillati</taxon>
        <taxon>Mycoplasmatota</taxon>
        <taxon>Mycoplasmoidales</taxon>
        <taxon>Metamycoplasmataceae</taxon>
        <taxon>Mycoplasmopsis</taxon>
    </lineage>
</organism>
<dbReference type="EMBL" id="JZXN01000018">
    <property type="protein sequence ID" value="KKB26618.1"/>
    <property type="molecule type" value="Genomic_DNA"/>
</dbReference>
<evidence type="ECO:0000256" key="6">
    <source>
        <dbReference type="ARBA" id="ARBA00023146"/>
    </source>
</evidence>
<comment type="caution">
    <text evidence="10">The sequence shown here is derived from an EMBL/GenBank/DDBJ whole genome shotgun (WGS) entry which is preliminary data.</text>
</comment>
<dbReference type="GO" id="GO:0005524">
    <property type="term" value="F:ATP binding"/>
    <property type="evidence" value="ECO:0007669"/>
    <property type="project" value="UniProtKB-UniRule"/>
</dbReference>
<comment type="subunit">
    <text evidence="8">Homodimer.</text>
</comment>
<dbReference type="HAMAP" id="MF_02006">
    <property type="entry name" value="Tyr_tRNA_synth_type1"/>
    <property type="match status" value="1"/>
</dbReference>
<dbReference type="SUPFAM" id="SSF52374">
    <property type="entry name" value="Nucleotidylyl transferase"/>
    <property type="match status" value="1"/>
</dbReference>
<dbReference type="EC" id="6.1.1.1" evidence="8"/>
<evidence type="ECO:0000256" key="8">
    <source>
        <dbReference type="HAMAP-Rule" id="MF_02006"/>
    </source>
</evidence>
<dbReference type="PRINTS" id="PR01040">
    <property type="entry name" value="TRNASYNTHTYR"/>
</dbReference>
<dbReference type="Pfam" id="PF00579">
    <property type="entry name" value="tRNA-synt_1b"/>
    <property type="match status" value="1"/>
</dbReference>
<keyword evidence="5 8" id="KW-0648">Protein biosynthesis</keyword>
<dbReference type="GO" id="GO:0003723">
    <property type="term" value="F:RNA binding"/>
    <property type="evidence" value="ECO:0007669"/>
    <property type="project" value="UniProtKB-KW"/>
</dbReference>
<accession>A0A0F5H080</accession>
<evidence type="ECO:0000256" key="4">
    <source>
        <dbReference type="ARBA" id="ARBA00022884"/>
    </source>
</evidence>
<dbReference type="InterPro" id="IPR014729">
    <property type="entry name" value="Rossmann-like_a/b/a_fold"/>
</dbReference>
<evidence type="ECO:0000259" key="9">
    <source>
        <dbReference type="Pfam" id="PF22421"/>
    </source>
</evidence>
<keyword evidence="3 8" id="KW-0067">ATP-binding</keyword>
<feature type="binding site" evidence="8">
    <location>
        <position position="225"/>
    </location>
    <ligand>
        <name>ATP</name>
        <dbReference type="ChEBI" id="CHEBI:30616"/>
    </ligand>
</feature>
<dbReference type="FunFam" id="1.10.240.10:FF:000001">
    <property type="entry name" value="Tyrosine--tRNA ligase"/>
    <property type="match status" value="1"/>
</dbReference>
<dbReference type="InterPro" id="IPR002305">
    <property type="entry name" value="aa-tRNA-synth_Ic"/>
</dbReference>
<protein>
    <recommendedName>
        <fullName evidence="8">Tyrosine--tRNA ligase</fullName>
        <ecNumber evidence="8">6.1.1.1</ecNumber>
    </recommendedName>
    <alternativeName>
        <fullName evidence="8">Tyrosyl-tRNA synthetase</fullName>
        <shortName evidence="8">TyrRS</shortName>
    </alternativeName>
</protein>
<dbReference type="InterPro" id="IPR024088">
    <property type="entry name" value="Tyr-tRNA-ligase_bac-type"/>
</dbReference>
<dbReference type="GO" id="GO:0005829">
    <property type="term" value="C:cytosol"/>
    <property type="evidence" value="ECO:0007669"/>
    <property type="project" value="TreeGrafter"/>
</dbReference>
<feature type="binding site" evidence="8">
    <location>
        <position position="160"/>
    </location>
    <ligand>
        <name>L-tyrosine</name>
        <dbReference type="ChEBI" id="CHEBI:58315"/>
    </ligand>
</feature>
<dbReference type="Gene3D" id="3.10.290.10">
    <property type="entry name" value="RNA-binding S4 domain"/>
    <property type="match status" value="1"/>
</dbReference>
<evidence type="ECO:0000313" key="10">
    <source>
        <dbReference type="EMBL" id="KKB26618.1"/>
    </source>
</evidence>
<evidence type="ECO:0000256" key="7">
    <source>
        <dbReference type="ARBA" id="ARBA00048248"/>
    </source>
</evidence>
<name>A0A0F5H080_9BACT</name>
<comment type="similarity">
    <text evidence="8">Belongs to the class-I aminoacyl-tRNA synthetase family. TyrS type 1 subfamily.</text>
</comment>
<feature type="binding site" evidence="8">
    <location>
        <position position="33"/>
    </location>
    <ligand>
        <name>L-tyrosine</name>
        <dbReference type="ChEBI" id="CHEBI:58315"/>
    </ligand>
</feature>
<dbReference type="GO" id="GO:0006437">
    <property type="term" value="P:tyrosyl-tRNA aminoacylation"/>
    <property type="evidence" value="ECO:0007669"/>
    <property type="project" value="UniProtKB-UniRule"/>
</dbReference>
<keyword evidence="2 8" id="KW-0547">Nucleotide-binding</keyword>
<comment type="subcellular location">
    <subcellularLocation>
        <location evidence="8">Cytoplasm</location>
    </subcellularLocation>
</comment>
<proteinExistence type="inferred from homology"/>
<feature type="short sequence motif" description="'HIGH' region" evidence="8">
    <location>
        <begin position="38"/>
        <end position="47"/>
    </location>
</feature>
<dbReference type="SUPFAM" id="SSF55174">
    <property type="entry name" value="Alpha-L RNA-binding motif"/>
    <property type="match status" value="1"/>
</dbReference>
<dbReference type="CDD" id="cd00805">
    <property type="entry name" value="TyrRS_core"/>
    <property type="match status" value="1"/>
</dbReference>
<dbReference type="PROSITE" id="PS00178">
    <property type="entry name" value="AA_TRNA_LIGASE_I"/>
    <property type="match status" value="1"/>
</dbReference>
<dbReference type="RefSeq" id="WP_046097180.1">
    <property type="nucleotide sequence ID" value="NZ_JZXN01000018.1"/>
</dbReference>
<dbReference type="PANTHER" id="PTHR11766:SF0">
    <property type="entry name" value="TYROSINE--TRNA LIGASE, MITOCHONDRIAL"/>
    <property type="match status" value="1"/>
</dbReference>
<dbReference type="AlphaFoldDB" id="A0A0F5H080"/>
<dbReference type="GO" id="GO:0004831">
    <property type="term" value="F:tyrosine-tRNA ligase activity"/>
    <property type="evidence" value="ECO:0007669"/>
    <property type="project" value="UniProtKB-UniRule"/>
</dbReference>
<dbReference type="InterPro" id="IPR001412">
    <property type="entry name" value="aa-tRNA-synth_I_CS"/>
</dbReference>
<evidence type="ECO:0000256" key="5">
    <source>
        <dbReference type="ARBA" id="ARBA00022917"/>
    </source>
</evidence>
<dbReference type="PANTHER" id="PTHR11766">
    <property type="entry name" value="TYROSYL-TRNA SYNTHETASE"/>
    <property type="match status" value="1"/>
</dbReference>
<dbReference type="InterPro" id="IPR036986">
    <property type="entry name" value="S4_RNA-bd_sf"/>
</dbReference>
<feature type="domain" description="Tyrosine--tRNA ligase SYY-like C-terminal" evidence="9">
    <location>
        <begin position="337"/>
        <end position="408"/>
    </location>
</feature>
<evidence type="ECO:0000256" key="2">
    <source>
        <dbReference type="ARBA" id="ARBA00022741"/>
    </source>
</evidence>
<keyword evidence="11" id="KW-1185">Reference proteome</keyword>
<keyword evidence="6 8" id="KW-0030">Aminoacyl-tRNA synthetase</keyword>
<dbReference type="STRING" id="29561.MM26B8_01110"/>
<dbReference type="Pfam" id="PF22421">
    <property type="entry name" value="SYY_C-terminal"/>
    <property type="match status" value="1"/>
</dbReference>
<keyword evidence="4" id="KW-0694">RNA-binding</keyword>
<reference evidence="10 11" key="1">
    <citation type="submission" date="2015-03" db="EMBL/GenBank/DDBJ databases">
        <title>Genome sequence of Mycoplasma meleagridis strain ATCC 25294.</title>
        <authorList>
            <person name="Yacoub E."/>
            <person name="Blanchard A."/>
            <person name="Sirand-Pugnet P."/>
            <person name="Mardassi B.B.A."/>
        </authorList>
    </citation>
    <scope>NUCLEOTIDE SEQUENCE [LARGE SCALE GENOMIC DNA]</scope>
    <source>
        <strain evidence="10 11">ATCC 25294</strain>
    </source>
</reference>